<dbReference type="Gene3D" id="2.60.40.4150">
    <property type="entry name" value="Type VI secretion system, lipoprotein SciN"/>
    <property type="match status" value="1"/>
</dbReference>
<keyword evidence="2" id="KW-0449">Lipoprotein</keyword>
<organism evidence="2 3">
    <name type="scientific">Candidatus Methylospira mobilis</name>
    <dbReference type="NCBI Taxonomy" id="1808979"/>
    <lineage>
        <taxon>Bacteria</taxon>
        <taxon>Pseudomonadati</taxon>
        <taxon>Pseudomonadota</taxon>
        <taxon>Gammaproteobacteria</taxon>
        <taxon>Methylococcales</taxon>
        <taxon>Methylococcaceae</taxon>
        <taxon>Candidatus Methylospira</taxon>
    </lineage>
</organism>
<dbReference type="InterPro" id="IPR038706">
    <property type="entry name" value="Type_VI_SciN-like_sf"/>
</dbReference>
<proteinExistence type="predicted"/>
<dbReference type="EMBL" id="CP044205">
    <property type="protein sequence ID" value="QFY41584.1"/>
    <property type="molecule type" value="Genomic_DNA"/>
</dbReference>
<gene>
    <name evidence="2" type="ORF">F6R98_02210</name>
</gene>
<evidence type="ECO:0000256" key="1">
    <source>
        <dbReference type="SAM" id="MobiDB-lite"/>
    </source>
</evidence>
<reference evidence="2 3" key="1">
    <citation type="submission" date="2019-09" db="EMBL/GenBank/DDBJ databases">
        <title>Ecophysiology of the spiral-shaped methanotroph Methylospira mobilis as revealed by the complete genome sequence.</title>
        <authorList>
            <person name="Oshkin I.Y."/>
            <person name="Dedysh S.N."/>
            <person name="Miroshnikov K."/>
            <person name="Danilova O.V."/>
            <person name="Hakobyan A."/>
            <person name="Liesack W."/>
        </authorList>
    </citation>
    <scope>NUCLEOTIDE SEQUENCE [LARGE SCALE GENOMIC DNA]</scope>
    <source>
        <strain evidence="2 3">Shm1</strain>
    </source>
</reference>
<keyword evidence="3" id="KW-1185">Reference proteome</keyword>
<evidence type="ECO:0000313" key="2">
    <source>
        <dbReference type="EMBL" id="QFY41584.1"/>
    </source>
</evidence>
<dbReference type="Proteomes" id="UP000325755">
    <property type="component" value="Chromosome"/>
</dbReference>
<feature type="region of interest" description="Disordered" evidence="1">
    <location>
        <begin position="211"/>
        <end position="235"/>
    </location>
</feature>
<name>A0A5Q0BHE6_9GAMM</name>
<protein>
    <submittedName>
        <fullName evidence="2">Type VI secretion lipoprotein TssJ</fullName>
    </submittedName>
</protein>
<sequence length="235" mass="25688">MAYRAGLRLGSSVLNNILCWRFFLLSIGYGLMLCGCSTTAGPSPQDQAKLSADWAYRADGIKLYVASSGDMNNWDGEAHTVALAIIQMDDPAEFTRISTDRAALLQLINEGKAPLWSVQLSRYVINPGVKTASVTLARAQKTKHFGIVAGYYDFDASQDVKFFSIPLKLKEEDSGFVARPAQVRVAIQFGRQQIVSSTLTSIDEYPDVPLTPGADTEQEGQMPVGEISGIYPIRE</sequence>
<dbReference type="InterPro" id="IPR017734">
    <property type="entry name" value="T6SS_SciN"/>
</dbReference>
<dbReference type="AlphaFoldDB" id="A0A5Q0BHE6"/>
<accession>A0A5Q0BHE6</accession>
<dbReference type="Pfam" id="PF12790">
    <property type="entry name" value="T6SS-SciN"/>
    <property type="match status" value="1"/>
</dbReference>
<dbReference type="InParanoid" id="A0A5Q0BHE6"/>
<dbReference type="OrthoDB" id="5454456at2"/>
<dbReference type="KEGG" id="mmob:F6R98_02210"/>
<dbReference type="RefSeq" id="WP_153247567.1">
    <property type="nucleotide sequence ID" value="NZ_CP044205.1"/>
</dbReference>
<evidence type="ECO:0000313" key="3">
    <source>
        <dbReference type="Proteomes" id="UP000325755"/>
    </source>
</evidence>